<dbReference type="InterPro" id="IPR014721">
    <property type="entry name" value="Ribsml_uS5_D2-typ_fold_subgr"/>
</dbReference>
<dbReference type="InterPro" id="IPR003593">
    <property type="entry name" value="AAA+_ATPase"/>
</dbReference>
<name>A0A2N6UKF7_9FIRM</name>
<dbReference type="Pfam" id="PF13541">
    <property type="entry name" value="ChlI"/>
    <property type="match status" value="1"/>
</dbReference>
<dbReference type="SMART" id="SM00382">
    <property type="entry name" value="AAA"/>
    <property type="match status" value="1"/>
</dbReference>
<dbReference type="Pfam" id="PF01078">
    <property type="entry name" value="Mg_chelatase"/>
    <property type="match status" value="1"/>
</dbReference>
<keyword evidence="2" id="KW-0547">Nucleotide-binding</keyword>
<dbReference type="SUPFAM" id="SSF54211">
    <property type="entry name" value="Ribosomal protein S5 domain 2-like"/>
    <property type="match status" value="1"/>
</dbReference>
<dbReference type="InterPro" id="IPR020568">
    <property type="entry name" value="Ribosomal_Su5_D2-typ_SF"/>
</dbReference>
<dbReference type="Proteomes" id="UP000235658">
    <property type="component" value="Unassembled WGS sequence"/>
</dbReference>
<dbReference type="RefSeq" id="WP_004817154.1">
    <property type="nucleotide sequence ID" value="NZ_PNHP01000001.1"/>
</dbReference>
<sequence>MYSKTNTVTLLGLDGKAIEVESDITSGMPAFNIVGLPDSAIKESKDRIRVALINSGFKFPQGRITINLSPADIKKEGTQLDLPIAISLLKSMGVIENSKDDFIFIGELSLDGRIVPVKGALAMVISMREKGFKNFIISDSNKDECAIIKDCNIFPFINLEELVSFLNENTKKSPYKIKLSNISENITYPYDFSDIKGQDSLKRALQIAAAGGHNLLMIGPPGSGKTFSAKHLPSILPDMDFEEKVEVTKIYSVMGLLESGKLINNRPFRSPHHSASEVSLIGGGANIPKAGEITLAHKGVLFLDEFPEFSKKTIEALREPLENKEINISRSMASIKYPADFILIAAMNPCPCGNYGNPLKECTCSQNEIRRYLSKLSSPILDRIDIHIEIKPVKYKDLDDNIKTKSSKEMKDEVQRAREIQNKRYEDEEISTNGALSTRLMKKYIKLDKNVKALGQKAFDKYNFSVRSYNKIIKMSRTIADLENSENIEPKHLLEAIRYRSLDDKYWSV</sequence>
<dbReference type="PANTHER" id="PTHR32039:SF7">
    <property type="entry name" value="COMPETENCE PROTEIN COMM"/>
    <property type="match status" value="1"/>
</dbReference>
<dbReference type="InterPro" id="IPR027417">
    <property type="entry name" value="P-loop_NTPase"/>
</dbReference>
<evidence type="ECO:0000313" key="6">
    <source>
        <dbReference type="Proteomes" id="UP000235658"/>
    </source>
</evidence>
<dbReference type="Gene3D" id="3.40.50.300">
    <property type="entry name" value="P-loop containing nucleotide triphosphate hydrolases"/>
    <property type="match status" value="1"/>
</dbReference>
<gene>
    <name evidence="5" type="ORF">CJ192_00675</name>
</gene>
<dbReference type="EMBL" id="PNHP01000001">
    <property type="protein sequence ID" value="PMC82279.1"/>
    <property type="molecule type" value="Genomic_DNA"/>
</dbReference>
<accession>A0A2N6UKF7</accession>
<dbReference type="Pfam" id="PF13335">
    <property type="entry name" value="Mg_chelatase_C"/>
    <property type="match status" value="1"/>
</dbReference>
<dbReference type="InterPro" id="IPR025158">
    <property type="entry name" value="Mg_chelat-rel_C"/>
</dbReference>
<dbReference type="Gene3D" id="3.30.230.10">
    <property type="match status" value="1"/>
</dbReference>
<dbReference type="InterPro" id="IPR045006">
    <property type="entry name" value="CHLI-like"/>
</dbReference>
<dbReference type="GO" id="GO:0003677">
    <property type="term" value="F:DNA binding"/>
    <property type="evidence" value="ECO:0007669"/>
    <property type="project" value="InterPro"/>
</dbReference>
<dbReference type="AlphaFoldDB" id="A0A2N6UKF7"/>
<dbReference type="InterPro" id="IPR004482">
    <property type="entry name" value="Mg_chelat-rel"/>
</dbReference>
<comment type="caution">
    <text evidence="5">The sequence shown here is derived from an EMBL/GenBank/DDBJ whole genome shotgun (WGS) entry which is preliminary data.</text>
</comment>
<protein>
    <submittedName>
        <fullName evidence="5">ATP-binding protein</fullName>
    </submittedName>
</protein>
<dbReference type="InterPro" id="IPR000523">
    <property type="entry name" value="Mg_chelatse_chII-like_cat_dom"/>
</dbReference>
<dbReference type="SUPFAM" id="SSF52540">
    <property type="entry name" value="P-loop containing nucleoside triphosphate hydrolases"/>
    <property type="match status" value="1"/>
</dbReference>
<dbReference type="InterPro" id="IPR001208">
    <property type="entry name" value="MCM_dom"/>
</dbReference>
<organism evidence="5 6">
    <name type="scientific">Anaerococcus hydrogenalis</name>
    <dbReference type="NCBI Taxonomy" id="33029"/>
    <lineage>
        <taxon>Bacteria</taxon>
        <taxon>Bacillati</taxon>
        <taxon>Bacillota</taxon>
        <taxon>Tissierellia</taxon>
        <taxon>Tissierellales</taxon>
        <taxon>Peptoniphilaceae</taxon>
        <taxon>Anaerococcus</taxon>
    </lineage>
</organism>
<feature type="domain" description="MCM C-terminal AAA(+) ATPase" evidence="4">
    <location>
        <begin position="289"/>
        <end position="349"/>
    </location>
</feature>
<dbReference type="NCBIfam" id="TIGR00368">
    <property type="entry name" value="YifB family Mg chelatase-like AAA ATPase"/>
    <property type="match status" value="1"/>
</dbReference>
<reference evidence="5 6" key="1">
    <citation type="submission" date="2017-09" db="EMBL/GenBank/DDBJ databases">
        <title>Bacterial strain isolated from the female urinary microbiota.</title>
        <authorList>
            <person name="Thomas-White K."/>
            <person name="Kumar N."/>
            <person name="Forster S."/>
            <person name="Putonti C."/>
            <person name="Lawley T."/>
            <person name="Wolfe A.J."/>
        </authorList>
    </citation>
    <scope>NUCLEOTIDE SEQUENCE [LARGE SCALE GENOMIC DNA]</scope>
    <source>
        <strain evidence="5 6">UMB0204</strain>
    </source>
</reference>
<evidence type="ECO:0000256" key="3">
    <source>
        <dbReference type="ARBA" id="ARBA00022840"/>
    </source>
</evidence>
<proteinExistence type="inferred from homology"/>
<dbReference type="GeneID" id="84577691"/>
<keyword evidence="3 5" id="KW-0067">ATP-binding</keyword>
<evidence type="ECO:0000256" key="1">
    <source>
        <dbReference type="ARBA" id="ARBA00006354"/>
    </source>
</evidence>
<dbReference type="PROSITE" id="PS50051">
    <property type="entry name" value="MCM_2"/>
    <property type="match status" value="1"/>
</dbReference>
<evidence type="ECO:0000259" key="4">
    <source>
        <dbReference type="PROSITE" id="PS50051"/>
    </source>
</evidence>
<evidence type="ECO:0000313" key="5">
    <source>
        <dbReference type="EMBL" id="PMC82279.1"/>
    </source>
</evidence>
<comment type="similarity">
    <text evidence="1">Belongs to the Mg-chelatase subunits D/I family. ComM subfamily.</text>
</comment>
<dbReference type="GO" id="GO:0005524">
    <property type="term" value="F:ATP binding"/>
    <property type="evidence" value="ECO:0007669"/>
    <property type="project" value="UniProtKB-KW"/>
</dbReference>
<dbReference type="PRINTS" id="PR01657">
    <property type="entry name" value="MCMFAMILY"/>
</dbReference>
<evidence type="ECO:0000256" key="2">
    <source>
        <dbReference type="ARBA" id="ARBA00022741"/>
    </source>
</evidence>
<dbReference type="PANTHER" id="PTHR32039">
    <property type="entry name" value="MAGNESIUM-CHELATASE SUBUNIT CHLI"/>
    <property type="match status" value="1"/>
</dbReference>